<evidence type="ECO:0000313" key="3">
    <source>
        <dbReference type="EMBL" id="MFC4555624.1"/>
    </source>
</evidence>
<comment type="caution">
    <text evidence="3">The sequence shown here is derived from an EMBL/GenBank/DDBJ whole genome shotgun (WGS) entry which is preliminary data.</text>
</comment>
<keyword evidence="4" id="KW-1185">Reference proteome</keyword>
<dbReference type="PANTHER" id="PTHR23088:SF27">
    <property type="entry name" value="DEAMINATED GLUTATHIONE AMIDASE"/>
    <property type="match status" value="1"/>
</dbReference>
<dbReference type="PROSITE" id="PS01227">
    <property type="entry name" value="UPF0012"/>
    <property type="match status" value="1"/>
</dbReference>
<reference evidence="4" key="1">
    <citation type="journal article" date="2019" name="Int. J. Syst. Evol. Microbiol.">
        <title>The Global Catalogue of Microorganisms (GCM) 10K type strain sequencing project: providing services to taxonomists for standard genome sequencing and annotation.</title>
        <authorList>
            <consortium name="The Broad Institute Genomics Platform"/>
            <consortium name="The Broad Institute Genome Sequencing Center for Infectious Disease"/>
            <person name="Wu L."/>
            <person name="Ma J."/>
        </authorList>
    </citation>
    <scope>NUCLEOTIDE SEQUENCE [LARGE SCALE GENOMIC DNA]</scope>
    <source>
        <strain evidence="4">JCM 3369</strain>
    </source>
</reference>
<gene>
    <name evidence="3" type="ORF">ACFO3F_10235</name>
</gene>
<evidence type="ECO:0000259" key="2">
    <source>
        <dbReference type="PROSITE" id="PS50263"/>
    </source>
</evidence>
<dbReference type="InterPro" id="IPR001110">
    <property type="entry name" value="UPF0012_CS"/>
</dbReference>
<comment type="similarity">
    <text evidence="1">Belongs to the carbon-nitrogen hydrolase superfamily. NIT1/NIT2 family.</text>
</comment>
<dbReference type="EMBL" id="JBHSGF010000006">
    <property type="protein sequence ID" value="MFC4555624.1"/>
    <property type="molecule type" value="Genomic_DNA"/>
</dbReference>
<feature type="domain" description="CN hydrolase" evidence="2">
    <location>
        <begin position="3"/>
        <end position="241"/>
    </location>
</feature>
<accession>A0ABV9DBK2</accession>
<proteinExistence type="inferred from homology"/>
<dbReference type="SUPFAM" id="SSF56317">
    <property type="entry name" value="Carbon-nitrogen hydrolase"/>
    <property type="match status" value="1"/>
</dbReference>
<sequence>MSLSVAVAQFAPTQDKDANLGAIEDLLTTAAGRGAQLVVLPEFSVFTASAMDDRFVDSAEPLDGPTVARLAALARRFDVTLVAGVNESAGDGRIHNALVGIQDGEVRAVYRKVHLYDAFGYRESDRVVAADPVEPALLDVDGFTVGLQTCYDLRFPEVSRTLVDGGADVLAVPAAWAPGPLKEYHWGTLLRARAIENTVYVLAADQTGPTGVGTSVILDPMGVALAALGEAPGVAVAALERTRLNQVREVNPALRLRRYRVVPREGA</sequence>
<dbReference type="RefSeq" id="WP_122823520.1">
    <property type="nucleotide sequence ID" value="NZ_CP033325.1"/>
</dbReference>
<protein>
    <submittedName>
        <fullName evidence="3">Carbon-nitrogen hydrolase family protein</fullName>
    </submittedName>
</protein>
<dbReference type="PANTHER" id="PTHR23088">
    <property type="entry name" value="NITRILASE-RELATED"/>
    <property type="match status" value="1"/>
</dbReference>
<dbReference type="CDD" id="cd07581">
    <property type="entry name" value="nitrilase_3"/>
    <property type="match status" value="1"/>
</dbReference>
<dbReference type="InterPro" id="IPR003010">
    <property type="entry name" value="C-N_Hydrolase"/>
</dbReference>
<keyword evidence="3" id="KW-0378">Hydrolase</keyword>
<dbReference type="InterPro" id="IPR036526">
    <property type="entry name" value="C-N_Hydrolase_sf"/>
</dbReference>
<evidence type="ECO:0000256" key="1">
    <source>
        <dbReference type="ARBA" id="ARBA00010613"/>
    </source>
</evidence>
<dbReference type="PROSITE" id="PS50263">
    <property type="entry name" value="CN_HYDROLASE"/>
    <property type="match status" value="1"/>
</dbReference>
<name>A0ABV9DBK2_9MICO</name>
<dbReference type="Gene3D" id="3.60.110.10">
    <property type="entry name" value="Carbon-nitrogen hydrolase"/>
    <property type="match status" value="1"/>
</dbReference>
<organism evidence="3 4">
    <name type="scientific">Georgenia faecalis</name>
    <dbReference type="NCBI Taxonomy" id="2483799"/>
    <lineage>
        <taxon>Bacteria</taxon>
        <taxon>Bacillati</taxon>
        <taxon>Actinomycetota</taxon>
        <taxon>Actinomycetes</taxon>
        <taxon>Micrococcales</taxon>
        <taxon>Bogoriellaceae</taxon>
        <taxon>Georgenia</taxon>
    </lineage>
</organism>
<evidence type="ECO:0000313" key="4">
    <source>
        <dbReference type="Proteomes" id="UP001595955"/>
    </source>
</evidence>
<dbReference type="Proteomes" id="UP001595955">
    <property type="component" value="Unassembled WGS sequence"/>
</dbReference>
<dbReference type="GO" id="GO:0016787">
    <property type="term" value="F:hydrolase activity"/>
    <property type="evidence" value="ECO:0007669"/>
    <property type="project" value="UniProtKB-KW"/>
</dbReference>
<dbReference type="Pfam" id="PF00795">
    <property type="entry name" value="CN_hydrolase"/>
    <property type="match status" value="1"/>
</dbReference>